<keyword evidence="2" id="KW-0732">Signal</keyword>
<organism evidence="3 4">
    <name type="scientific">Cellulomonas oligotrophica</name>
    <dbReference type="NCBI Taxonomy" id="931536"/>
    <lineage>
        <taxon>Bacteria</taxon>
        <taxon>Bacillati</taxon>
        <taxon>Actinomycetota</taxon>
        <taxon>Actinomycetes</taxon>
        <taxon>Micrococcales</taxon>
        <taxon>Cellulomonadaceae</taxon>
        <taxon>Cellulomonas</taxon>
    </lineage>
</organism>
<evidence type="ECO:0000256" key="1">
    <source>
        <dbReference type="SAM" id="MobiDB-lite"/>
    </source>
</evidence>
<keyword evidence="4" id="KW-1185">Reference proteome</keyword>
<name>A0ABQ4DF09_9CELL</name>
<dbReference type="Proteomes" id="UP000618382">
    <property type="component" value="Unassembled WGS sequence"/>
</dbReference>
<evidence type="ECO:0000313" key="3">
    <source>
        <dbReference type="EMBL" id="GIG33993.1"/>
    </source>
</evidence>
<gene>
    <name evidence="3" type="ORF">Col01nite_31520</name>
</gene>
<evidence type="ECO:0000256" key="2">
    <source>
        <dbReference type="SAM" id="SignalP"/>
    </source>
</evidence>
<accession>A0ABQ4DF09</accession>
<dbReference type="PROSITE" id="PS51257">
    <property type="entry name" value="PROKAR_LIPOPROTEIN"/>
    <property type="match status" value="1"/>
</dbReference>
<comment type="caution">
    <text evidence="3">The sequence shown here is derived from an EMBL/GenBank/DDBJ whole genome shotgun (WGS) entry which is preliminary data.</text>
</comment>
<evidence type="ECO:0008006" key="5">
    <source>
        <dbReference type="Google" id="ProtNLM"/>
    </source>
</evidence>
<proteinExistence type="predicted"/>
<feature type="signal peptide" evidence="2">
    <location>
        <begin position="1"/>
        <end position="23"/>
    </location>
</feature>
<feature type="region of interest" description="Disordered" evidence="1">
    <location>
        <begin position="26"/>
        <end position="64"/>
    </location>
</feature>
<dbReference type="CDD" id="cd15482">
    <property type="entry name" value="Sialidase_non-viral"/>
    <property type="match status" value="1"/>
</dbReference>
<dbReference type="InterPro" id="IPR015943">
    <property type="entry name" value="WD40/YVTN_repeat-like_dom_sf"/>
</dbReference>
<protein>
    <recommendedName>
        <fullName evidence="5">Exo-alpha-sialidase</fullName>
    </recommendedName>
</protein>
<reference evidence="3 4" key="1">
    <citation type="submission" date="2021-01" db="EMBL/GenBank/DDBJ databases">
        <title>Whole genome shotgun sequence of Cellulomonas oligotrophica NBRC 109435.</title>
        <authorList>
            <person name="Komaki H."/>
            <person name="Tamura T."/>
        </authorList>
    </citation>
    <scope>NUCLEOTIDE SEQUENCE [LARGE SCALE GENOMIC DNA]</scope>
    <source>
        <strain evidence="3 4">NBRC 109435</strain>
    </source>
</reference>
<evidence type="ECO:0000313" key="4">
    <source>
        <dbReference type="Proteomes" id="UP000618382"/>
    </source>
</evidence>
<dbReference type="EMBL" id="BONN01000011">
    <property type="protein sequence ID" value="GIG33993.1"/>
    <property type="molecule type" value="Genomic_DNA"/>
</dbReference>
<dbReference type="InterPro" id="IPR054817">
    <property type="entry name" value="Glycosyl_F510_1955-like"/>
</dbReference>
<dbReference type="Gene3D" id="2.130.10.10">
    <property type="entry name" value="YVTN repeat-like/Quinoprotein amine dehydrogenase"/>
    <property type="match status" value="2"/>
</dbReference>
<feature type="compositionally biased region" description="Low complexity" evidence="1">
    <location>
        <begin position="30"/>
        <end position="43"/>
    </location>
</feature>
<dbReference type="RefSeq" id="WP_140460718.1">
    <property type="nucleotide sequence ID" value="NZ_BAABFI010000009.1"/>
</dbReference>
<dbReference type="NCBIfam" id="NF045728">
    <property type="entry name" value="glycosyl_F510_1955"/>
    <property type="match status" value="1"/>
</dbReference>
<dbReference type="SUPFAM" id="SSF110296">
    <property type="entry name" value="Oligoxyloglucan reducing end-specific cellobiohydrolase"/>
    <property type="match status" value="1"/>
</dbReference>
<sequence length="304" mass="30706">MNRARRRLTATVTAFGVALTVAACSEGAGSATTPTRSATAASDGHAHEHADEADGAGLPGAHTHGVGINPADDLVYLATHEGLFRYDDTGSTRVGPVIDLMGFTVAGPDHFYASGHPGAGTDLPNPVGLIETTDAGETWTPLSRAGESDFHALTASGSGVVAFDGTALQSTEDGMTWGDLAVPVPPFAMDVSPDGLTIVVTSQEGPVRSTDAGASWDRLDDAPPLQVVDWADASTVVGLTPDGAVVLSEDAGATWAPAATLPGQPQAVAAHRAADGTLRVIAVTQDAVLESVDLAAGFEPLPGA</sequence>
<feature type="chain" id="PRO_5046773971" description="Exo-alpha-sialidase" evidence="2">
    <location>
        <begin position="24"/>
        <end position="304"/>
    </location>
</feature>